<reference evidence="1 2" key="1">
    <citation type="submission" date="2020-07" db="EMBL/GenBank/DDBJ databases">
        <title>Genomic characterization of Flavobacterium psychrophilum strains.</title>
        <authorList>
            <person name="Castillo D."/>
            <person name="Jorgensen J."/>
            <person name="Middelboe M."/>
        </authorList>
    </citation>
    <scope>NUCLEOTIDE SEQUENCE [LARGE SCALE GENOMIC DNA]</scope>
    <source>
        <strain evidence="1 2">FPS-R7</strain>
    </source>
</reference>
<organism evidence="1 2">
    <name type="scientific">Flavobacterium psychrophilum</name>
    <dbReference type="NCBI Taxonomy" id="96345"/>
    <lineage>
        <taxon>Bacteria</taxon>
        <taxon>Pseudomonadati</taxon>
        <taxon>Bacteroidota</taxon>
        <taxon>Flavobacteriia</taxon>
        <taxon>Flavobacteriales</taxon>
        <taxon>Flavobacteriaceae</taxon>
        <taxon>Flavobacterium</taxon>
    </lineage>
</organism>
<dbReference type="Proteomes" id="UP000596329">
    <property type="component" value="Chromosome"/>
</dbReference>
<accession>A0A8G2G3D2</accession>
<evidence type="ECO:0000313" key="1">
    <source>
        <dbReference type="EMBL" id="QRE04757.1"/>
    </source>
</evidence>
<dbReference type="EMBL" id="CP059075">
    <property type="protein sequence ID" value="QRE04757.1"/>
    <property type="molecule type" value="Genomic_DNA"/>
</dbReference>
<protein>
    <submittedName>
        <fullName evidence="1">Uncharacterized protein</fullName>
    </submittedName>
</protein>
<evidence type="ECO:0000313" key="2">
    <source>
        <dbReference type="Proteomes" id="UP000596329"/>
    </source>
</evidence>
<name>A0A8G2G3D2_FLAPS</name>
<dbReference type="AlphaFoldDB" id="A0A8G2G3D2"/>
<proteinExistence type="predicted"/>
<gene>
    <name evidence="1" type="ORF">H0H26_03960</name>
</gene>
<dbReference type="RefSeq" id="WP_165593166.1">
    <property type="nucleotide sequence ID" value="NZ_CP059075.1"/>
</dbReference>
<sequence>MNLIKEPKGVDFIIQSPPLTDQERKEISDFITSRKSKKIVAKRIAKEKITVKK</sequence>